<accession>A0A0E9SHR0</accession>
<evidence type="ECO:0000313" key="1">
    <source>
        <dbReference type="EMBL" id="JAH40899.1"/>
    </source>
</evidence>
<organism evidence="1">
    <name type="scientific">Anguilla anguilla</name>
    <name type="common">European freshwater eel</name>
    <name type="synonym">Muraena anguilla</name>
    <dbReference type="NCBI Taxonomy" id="7936"/>
    <lineage>
        <taxon>Eukaryota</taxon>
        <taxon>Metazoa</taxon>
        <taxon>Chordata</taxon>
        <taxon>Craniata</taxon>
        <taxon>Vertebrata</taxon>
        <taxon>Euteleostomi</taxon>
        <taxon>Actinopterygii</taxon>
        <taxon>Neopterygii</taxon>
        <taxon>Teleostei</taxon>
        <taxon>Anguilliformes</taxon>
        <taxon>Anguillidae</taxon>
        <taxon>Anguilla</taxon>
    </lineage>
</organism>
<reference evidence="1" key="1">
    <citation type="submission" date="2014-11" db="EMBL/GenBank/DDBJ databases">
        <authorList>
            <person name="Amaro Gonzalez C."/>
        </authorList>
    </citation>
    <scope>NUCLEOTIDE SEQUENCE</scope>
</reference>
<reference evidence="1" key="2">
    <citation type="journal article" date="2015" name="Fish Shellfish Immunol.">
        <title>Early steps in the European eel (Anguilla anguilla)-Vibrio vulnificus interaction in the gills: Role of the RtxA13 toxin.</title>
        <authorList>
            <person name="Callol A."/>
            <person name="Pajuelo D."/>
            <person name="Ebbesson L."/>
            <person name="Teles M."/>
            <person name="MacKenzie S."/>
            <person name="Amaro C."/>
        </authorList>
    </citation>
    <scope>NUCLEOTIDE SEQUENCE</scope>
</reference>
<sequence length="29" mass="3599">MKQIHLVINLRTIHLQMYIWLSSAVQYIW</sequence>
<name>A0A0E9SHR0_ANGAN</name>
<proteinExistence type="predicted"/>
<dbReference type="EMBL" id="GBXM01067678">
    <property type="protein sequence ID" value="JAH40899.1"/>
    <property type="molecule type" value="Transcribed_RNA"/>
</dbReference>
<dbReference type="AlphaFoldDB" id="A0A0E9SHR0"/>
<protein>
    <submittedName>
        <fullName evidence="1">Uncharacterized protein</fullName>
    </submittedName>
</protein>